<reference evidence="4" key="1">
    <citation type="journal article" date="2014" name="Nucleic Acids Res.">
        <title>The evolutionary dynamics of variant antigen genes in Babesia reveal a history of genomic innovation underlying host-parasite interaction.</title>
        <authorList>
            <person name="Jackson A.P."/>
            <person name="Otto T.D."/>
            <person name="Darby A."/>
            <person name="Ramaprasad A."/>
            <person name="Xia D."/>
            <person name="Echaide I.E."/>
            <person name="Farber M."/>
            <person name="Gahlot S."/>
            <person name="Gamble J."/>
            <person name="Gupta D."/>
            <person name="Gupta Y."/>
            <person name="Jackson L."/>
            <person name="Malandrin L."/>
            <person name="Malas T.B."/>
            <person name="Moussa E."/>
            <person name="Nair M."/>
            <person name="Reid A.J."/>
            <person name="Sanders M."/>
            <person name="Sharma J."/>
            <person name="Tracey A."/>
            <person name="Quail M.A."/>
            <person name="Weir W."/>
            <person name="Wastling J.M."/>
            <person name="Hall N."/>
            <person name="Willadsen P."/>
            <person name="Lingelbach K."/>
            <person name="Shiels B."/>
            <person name="Tait A."/>
            <person name="Berriman M."/>
            <person name="Allred D.R."/>
            <person name="Pain A."/>
        </authorList>
    </citation>
    <scope>NUCLEOTIDE SEQUENCE [LARGE SCALE GENOMIC DNA]</scope>
    <source>
        <strain evidence="4">Bond</strain>
    </source>
</reference>
<dbReference type="Proteomes" id="UP000033188">
    <property type="component" value="Chromosome 1"/>
</dbReference>
<keyword evidence="2" id="KW-0812">Transmembrane</keyword>
<evidence type="ECO:0000256" key="1">
    <source>
        <dbReference type="SAM" id="MobiDB-lite"/>
    </source>
</evidence>
<dbReference type="EMBL" id="LK391707">
    <property type="protein sequence ID" value="CDR94026.1"/>
    <property type="molecule type" value="Genomic_DNA"/>
</dbReference>
<evidence type="ECO:0000313" key="3">
    <source>
        <dbReference type="EMBL" id="CDR94026.1"/>
    </source>
</evidence>
<dbReference type="KEGG" id="bbig:BBBOND_0103410"/>
<protein>
    <submittedName>
        <fullName evidence="3">Uncharacterized protein</fullName>
    </submittedName>
</protein>
<keyword evidence="2" id="KW-1133">Transmembrane helix</keyword>
<gene>
    <name evidence="3" type="ORF">BBBOND_0103410</name>
</gene>
<evidence type="ECO:0000313" key="4">
    <source>
        <dbReference type="Proteomes" id="UP000033188"/>
    </source>
</evidence>
<keyword evidence="4" id="KW-1185">Reference proteome</keyword>
<dbReference type="AlphaFoldDB" id="A0A061CZH2"/>
<dbReference type="GeneID" id="24562567"/>
<dbReference type="VEuPathDB" id="PiroplasmaDB:BBBOND_0103410"/>
<name>A0A061CZH2_BABBI</name>
<feature type="region of interest" description="Disordered" evidence="1">
    <location>
        <begin position="1"/>
        <end position="21"/>
    </location>
</feature>
<sequence>MSRMRDSEEAISRMDTDSAIQVHDKLDAGASAHYDDVERGSSADSDHSAESSGITIYHVLSVVLIFLALLVLMLIILKRSTGVCDDELHVAVRRVEYGQALRIVEP</sequence>
<keyword evidence="2" id="KW-0472">Membrane</keyword>
<proteinExistence type="predicted"/>
<feature type="transmembrane region" description="Helical" evidence="2">
    <location>
        <begin position="56"/>
        <end position="77"/>
    </location>
</feature>
<organism evidence="3 4">
    <name type="scientific">Babesia bigemina</name>
    <dbReference type="NCBI Taxonomy" id="5866"/>
    <lineage>
        <taxon>Eukaryota</taxon>
        <taxon>Sar</taxon>
        <taxon>Alveolata</taxon>
        <taxon>Apicomplexa</taxon>
        <taxon>Aconoidasida</taxon>
        <taxon>Piroplasmida</taxon>
        <taxon>Babesiidae</taxon>
        <taxon>Babesia</taxon>
    </lineage>
</organism>
<evidence type="ECO:0000256" key="2">
    <source>
        <dbReference type="SAM" id="Phobius"/>
    </source>
</evidence>
<dbReference type="RefSeq" id="XP_012766212.1">
    <property type="nucleotide sequence ID" value="XM_012910758.1"/>
</dbReference>
<accession>A0A061CZH2</accession>